<dbReference type="CDD" id="cd02440">
    <property type="entry name" value="AdoMet_MTases"/>
    <property type="match status" value="1"/>
</dbReference>
<feature type="domain" description="Methyltransferase" evidence="1">
    <location>
        <begin position="57"/>
        <end position="151"/>
    </location>
</feature>
<dbReference type="SUPFAM" id="SSF53756">
    <property type="entry name" value="UDP-Glycosyltransferase/glycogen phosphorylase"/>
    <property type="match status" value="1"/>
</dbReference>
<dbReference type="InterPro" id="IPR029063">
    <property type="entry name" value="SAM-dependent_MTases_sf"/>
</dbReference>
<dbReference type="GO" id="GO:0032259">
    <property type="term" value="P:methylation"/>
    <property type="evidence" value="ECO:0007669"/>
    <property type="project" value="UniProtKB-KW"/>
</dbReference>
<reference evidence="2" key="1">
    <citation type="submission" date="2011-05" db="EMBL/GenBank/DDBJ databases">
        <title>Complete sequence of Desulfotomaculum carboxydivorans CO-1-SRB.</title>
        <authorList>
            <consortium name="US DOE Joint Genome Institute"/>
            <person name="Lucas S."/>
            <person name="Han J."/>
            <person name="Lapidus A."/>
            <person name="Cheng J.-F."/>
            <person name="Goodwin L."/>
            <person name="Pitluck S."/>
            <person name="Peters L."/>
            <person name="Mikhailova N."/>
            <person name="Lu M."/>
            <person name="Han C."/>
            <person name="Tapia R."/>
            <person name="Land M."/>
            <person name="Hauser L."/>
            <person name="Kyrpides N."/>
            <person name="Ivanova N."/>
            <person name="Pagani I."/>
            <person name="Stams A."/>
            <person name="Plugge C."/>
            <person name="Muyzer G."/>
            <person name="Kuever J."/>
            <person name="Parshina S."/>
            <person name="Ivanova A."/>
            <person name="Nazina T."/>
            <person name="Woyke T."/>
        </authorList>
    </citation>
    <scope>NUCLEOTIDE SEQUENCE [LARGE SCALE GENOMIC DNA]</scope>
    <source>
        <strain evidence="2">CO-1-SRB</strain>
    </source>
</reference>
<evidence type="ECO:0000313" key="3">
    <source>
        <dbReference type="Proteomes" id="UP000009226"/>
    </source>
</evidence>
<dbReference type="Pfam" id="PF13847">
    <property type="entry name" value="Methyltransf_31"/>
    <property type="match status" value="1"/>
</dbReference>
<dbReference type="AlphaFoldDB" id="F6B5J6"/>
<dbReference type="Gene3D" id="1.20.5.730">
    <property type="entry name" value="Single helix bin"/>
    <property type="match status" value="2"/>
</dbReference>
<evidence type="ECO:0000313" key="2">
    <source>
        <dbReference type="EMBL" id="AEF95428.1"/>
    </source>
</evidence>
<organism evidence="2 3">
    <name type="scientific">Desulfotomaculum nigrificans (strain DSM 14880 / VKM B-2319 / CO-1-SRB)</name>
    <name type="common">Desulfotomaculum carboxydivorans</name>
    <dbReference type="NCBI Taxonomy" id="868595"/>
    <lineage>
        <taxon>Bacteria</taxon>
        <taxon>Bacillati</taxon>
        <taxon>Bacillota</taxon>
        <taxon>Clostridia</taxon>
        <taxon>Eubacteriales</taxon>
        <taxon>Desulfotomaculaceae</taxon>
        <taxon>Desulfotomaculum</taxon>
    </lineage>
</organism>
<dbReference type="Gene3D" id="3.40.50.150">
    <property type="entry name" value="Vaccinia Virus protein VP39"/>
    <property type="match status" value="1"/>
</dbReference>
<gene>
    <name evidence="2" type="ordered locus">Desca_2610</name>
</gene>
<proteinExistence type="predicted"/>
<accession>F6B5J6</accession>
<protein>
    <submittedName>
        <fullName evidence="2">Methyltransferase type 11</fullName>
    </submittedName>
</protein>
<keyword evidence="3" id="KW-1185">Reference proteome</keyword>
<evidence type="ECO:0000259" key="1">
    <source>
        <dbReference type="Pfam" id="PF13847"/>
    </source>
</evidence>
<name>F6B5J6_DESCC</name>
<keyword evidence="2" id="KW-0808">Transferase</keyword>
<dbReference type="RefSeq" id="WP_013810839.1">
    <property type="nucleotide sequence ID" value="NC_015565.1"/>
</dbReference>
<dbReference type="GO" id="GO:0008168">
    <property type="term" value="F:methyltransferase activity"/>
    <property type="evidence" value="ECO:0007669"/>
    <property type="project" value="UniProtKB-KW"/>
</dbReference>
<dbReference type="Gene3D" id="3.40.50.2000">
    <property type="entry name" value="Glycogen Phosphorylase B"/>
    <property type="match status" value="1"/>
</dbReference>
<sequence length="803" mass="93272">MKDMVEKSSNIEINSQDYWQYRFQTDWEINQGREQSRFFSHLALKHLPKWLIQYIKNEKLSICDWGCALGDGTNELAEFFNGNSVTGIDFSEKAIEKARATYQNCKFLCMDFITNNQGPTYDVVFSSNVLEHFKDYLYVLSRIQGRAKKFLILLLPFREYKRIAEHLTTFDFNNIPINLINGWHLLHSVIIDAKAESDSYWPGEQILLIYTRTGILESLRLTLADISLISKVMNERALAERDKQITSLNQMVAERDEQIASLNQMVAERDGQITSLNQMVAERDGQIASLNQAIVERDEQIASLNQMVAERDGQITSLNQMVAERDGQIASLNQAIVERDEQVVALQKQLQDTWASFSWRITLPIRLIKRLAKLLFVKENRYQLAKNIYWHLPRTLQIWLSPLRQYIVLKRLMQSNNKNANKTDNEINDASLNWVDEANKAQRVAIIPCAFEFEELYNQRPINAALYFAKKGYFVIYVAWQWTSNEKLKKGCQKVKNGIYQVPLYNFLSALGRLNMRTDNTSFFLITFPTDHFVKSARCLRSKGFVILYDIMDDWECFADVGQATWYDKQLEHSLVLESDFVIAVSPSLAKKFTCLRRDIEVVGNGFSSNTLNEHMKFICIQEKKQRHETIVGYFGHLTDSWFDWNLLLTAAQQLQTIKFEIIGYGVPDWVHEKVEKISNIKLVGKVLPKDLHKYARHWSAGLIPFRAGKLSEAVDPIKVYEYLFFGLPVVVTGIRHLERYPLVRFAASTEEFIEAIVDVININMLAYQGQLEAFLNNCTWNERFSSIEKKIEKELLRRLYVN</sequence>
<dbReference type="PANTHER" id="PTHR43861">
    <property type="entry name" value="TRANS-ACONITATE 2-METHYLTRANSFERASE-RELATED"/>
    <property type="match status" value="1"/>
</dbReference>
<dbReference type="KEGG" id="dca:Desca_2610"/>
<keyword evidence="2" id="KW-0489">Methyltransferase</keyword>
<dbReference type="HOGENOM" id="CLU_009265_0_0_9"/>
<dbReference type="STRING" id="868595.Desca_2610"/>
<dbReference type="Proteomes" id="UP000009226">
    <property type="component" value="Chromosome"/>
</dbReference>
<dbReference type="Pfam" id="PF13692">
    <property type="entry name" value="Glyco_trans_1_4"/>
    <property type="match status" value="1"/>
</dbReference>
<dbReference type="SUPFAM" id="SSF90257">
    <property type="entry name" value="Myosin rod fragments"/>
    <property type="match status" value="1"/>
</dbReference>
<dbReference type="InterPro" id="IPR025714">
    <property type="entry name" value="Methyltranfer_dom"/>
</dbReference>
<dbReference type="SUPFAM" id="SSF53335">
    <property type="entry name" value="S-adenosyl-L-methionine-dependent methyltransferases"/>
    <property type="match status" value="1"/>
</dbReference>
<dbReference type="eggNOG" id="COG4372">
    <property type="taxonomic scope" value="Bacteria"/>
</dbReference>
<dbReference type="EMBL" id="CP002736">
    <property type="protein sequence ID" value="AEF95428.1"/>
    <property type="molecule type" value="Genomic_DNA"/>
</dbReference>